<name>A0ABD6F1W8_9BILA</name>
<keyword evidence="3" id="KW-1185">Reference proteome</keyword>
<gene>
    <name evidence="2" type="ORF">AB6A40_011513</name>
</gene>
<sequence>MEARENNNSPRCGSLLSIGLPARFSSRGGNISLVRFSPTEHVLMFHVGHFKVRSIRKIRGDPQESRLYKLEVIEPIKGVQEGEVVEKRSPAVKHGGLSLRIGGEYVLSGIDDLFGQCSQLLRDEEINFKKMTEEQKEAFRKIDLDCSPPKPEEPEVKPEEPEVKPEEPEVKPEEPEVKPKEPEVEKPEEPEPHEPKLSDRDVLLKVLDLLEKAGEAASLLKKQLAVA</sequence>
<dbReference type="EMBL" id="JBGFUD010021435">
    <property type="protein sequence ID" value="MFH4984804.1"/>
    <property type="molecule type" value="Genomic_DNA"/>
</dbReference>
<protein>
    <submittedName>
        <fullName evidence="2">Uncharacterized protein</fullName>
    </submittedName>
</protein>
<evidence type="ECO:0000313" key="3">
    <source>
        <dbReference type="Proteomes" id="UP001608902"/>
    </source>
</evidence>
<dbReference type="AlphaFoldDB" id="A0ABD6F1W8"/>
<reference evidence="2 3" key="1">
    <citation type="submission" date="2024-08" db="EMBL/GenBank/DDBJ databases">
        <title>Gnathostoma spinigerum genome.</title>
        <authorList>
            <person name="Gonzalez-Bertolin B."/>
            <person name="Monzon S."/>
            <person name="Zaballos A."/>
            <person name="Jimenez P."/>
            <person name="Dekumyoy P."/>
            <person name="Varona S."/>
            <person name="Cuesta I."/>
            <person name="Sumanam S."/>
            <person name="Adisakwattana P."/>
            <person name="Gasser R.B."/>
            <person name="Hernandez-Gonzalez A."/>
            <person name="Young N.D."/>
            <person name="Perteguer M.J."/>
        </authorList>
    </citation>
    <scope>NUCLEOTIDE SEQUENCE [LARGE SCALE GENOMIC DNA]</scope>
    <source>
        <strain evidence="2">AL3</strain>
        <tissue evidence="2">Liver</tissue>
    </source>
</reference>
<evidence type="ECO:0000256" key="1">
    <source>
        <dbReference type="SAM" id="MobiDB-lite"/>
    </source>
</evidence>
<accession>A0ABD6F1W8</accession>
<feature type="region of interest" description="Disordered" evidence="1">
    <location>
        <begin position="144"/>
        <end position="200"/>
    </location>
</feature>
<proteinExistence type="predicted"/>
<comment type="caution">
    <text evidence="2">The sequence shown here is derived from an EMBL/GenBank/DDBJ whole genome shotgun (WGS) entry which is preliminary data.</text>
</comment>
<dbReference type="Proteomes" id="UP001608902">
    <property type="component" value="Unassembled WGS sequence"/>
</dbReference>
<evidence type="ECO:0000313" key="2">
    <source>
        <dbReference type="EMBL" id="MFH4984804.1"/>
    </source>
</evidence>
<organism evidence="2 3">
    <name type="scientific">Gnathostoma spinigerum</name>
    <dbReference type="NCBI Taxonomy" id="75299"/>
    <lineage>
        <taxon>Eukaryota</taxon>
        <taxon>Metazoa</taxon>
        <taxon>Ecdysozoa</taxon>
        <taxon>Nematoda</taxon>
        <taxon>Chromadorea</taxon>
        <taxon>Rhabditida</taxon>
        <taxon>Spirurina</taxon>
        <taxon>Gnathostomatomorpha</taxon>
        <taxon>Gnathostomatoidea</taxon>
        <taxon>Gnathostomatidae</taxon>
        <taxon>Gnathostoma</taxon>
    </lineage>
</organism>